<evidence type="ECO:0000313" key="1">
    <source>
        <dbReference type="EMBL" id="ESU29480.1"/>
    </source>
</evidence>
<dbReference type="AlphaFoldDB" id="V6SYI2"/>
<protein>
    <submittedName>
        <fullName evidence="1">Uncharacterized protein</fullName>
    </submittedName>
</protein>
<dbReference type="PATRIC" id="fig|1341181.4.peg.879"/>
<dbReference type="EMBL" id="AVGG01000002">
    <property type="protein sequence ID" value="ESU29480.1"/>
    <property type="molecule type" value="Genomic_DNA"/>
</dbReference>
<reference evidence="1 2" key="1">
    <citation type="submission" date="2013-08" db="EMBL/GenBank/DDBJ databases">
        <title>Flavobacterium limnosediminis JC2902 genome sequencing.</title>
        <authorList>
            <person name="Lee K."/>
            <person name="Yi H."/>
            <person name="Park S."/>
            <person name="Chun J."/>
        </authorList>
    </citation>
    <scope>NUCLEOTIDE SEQUENCE [LARGE SCALE GENOMIC DNA]</scope>
    <source>
        <strain evidence="1 2">JC2902</strain>
    </source>
</reference>
<gene>
    <name evidence="1" type="ORF">FLJC2902T_08860</name>
</gene>
<sequence>MIVIERELTEIANKLIKKGVKEFISKSDKDKIESLLINYITNKVFNVEQMKKQVRGFDLRGRRDVELQYDTQDVEKYVNDLLKTIFG</sequence>
<organism evidence="1 2">
    <name type="scientific">Flavobacterium limnosediminis JC2902</name>
    <dbReference type="NCBI Taxonomy" id="1341181"/>
    <lineage>
        <taxon>Bacteria</taxon>
        <taxon>Pseudomonadati</taxon>
        <taxon>Bacteroidota</taxon>
        <taxon>Flavobacteriia</taxon>
        <taxon>Flavobacteriales</taxon>
        <taxon>Flavobacteriaceae</taxon>
        <taxon>Flavobacterium</taxon>
    </lineage>
</organism>
<dbReference type="STRING" id="1341181.FLJC2902T_08860"/>
<dbReference type="Proteomes" id="UP000018004">
    <property type="component" value="Unassembled WGS sequence"/>
</dbReference>
<accession>V6SYI2</accession>
<proteinExistence type="predicted"/>
<name>V6SYI2_9FLAO</name>
<keyword evidence="2" id="KW-1185">Reference proteome</keyword>
<comment type="caution">
    <text evidence="1">The sequence shown here is derived from an EMBL/GenBank/DDBJ whole genome shotgun (WGS) entry which is preliminary data.</text>
</comment>
<evidence type="ECO:0000313" key="2">
    <source>
        <dbReference type="Proteomes" id="UP000018004"/>
    </source>
</evidence>
<dbReference type="RefSeq" id="WP_023578547.1">
    <property type="nucleotide sequence ID" value="NZ_AVGG01000002.1"/>
</dbReference>